<gene>
    <name evidence="9" type="ORF">LEA_14750</name>
</gene>
<organism evidence="9">
    <name type="scientific">human gut metagenome</name>
    <dbReference type="NCBI Taxonomy" id="408170"/>
    <lineage>
        <taxon>unclassified sequences</taxon>
        <taxon>metagenomes</taxon>
        <taxon>organismal metagenomes</taxon>
    </lineage>
</organism>
<keyword evidence="2" id="KW-0813">Transport</keyword>
<dbReference type="EMBL" id="AJWY01010055">
    <property type="protein sequence ID" value="EKC56610.1"/>
    <property type="molecule type" value="Genomic_DNA"/>
</dbReference>
<dbReference type="AlphaFoldDB" id="K1SS23"/>
<dbReference type="NCBIfam" id="TIGR01625">
    <property type="entry name" value="YidE_YbjL_dupl"/>
    <property type="match status" value="1"/>
</dbReference>
<keyword evidence="3" id="KW-1003">Cell membrane</keyword>
<evidence type="ECO:0000256" key="4">
    <source>
        <dbReference type="ARBA" id="ARBA00022692"/>
    </source>
</evidence>
<evidence type="ECO:0000256" key="1">
    <source>
        <dbReference type="ARBA" id="ARBA00004651"/>
    </source>
</evidence>
<dbReference type="Pfam" id="PF06826">
    <property type="entry name" value="Asp-Al_Ex"/>
    <property type="match status" value="1"/>
</dbReference>
<evidence type="ECO:0000259" key="8">
    <source>
        <dbReference type="Pfam" id="PF06826"/>
    </source>
</evidence>
<accession>K1SS23</accession>
<evidence type="ECO:0000256" key="3">
    <source>
        <dbReference type="ARBA" id="ARBA00022475"/>
    </source>
</evidence>
<sequence length="141" mass="14823">MIAGLFFGWLRSKHPTFGRIPEPSQWVLNNVGLNMFIAVVGISAGPSFVQGFHDVGISLFLVGAAATTLPLIIGLLLARYVFKFHPALALGVCAGARTTTAALGAVQDAVESETPALGYTVTYAVGNTLLIIWGVVIVLLI</sequence>
<reference evidence="9" key="1">
    <citation type="journal article" date="2013" name="Environ. Microbiol.">
        <title>Microbiota from the distal guts of lean and obese adolescents exhibit partial functional redundancy besides clear differences in community structure.</title>
        <authorList>
            <person name="Ferrer M."/>
            <person name="Ruiz A."/>
            <person name="Lanza F."/>
            <person name="Haange S.B."/>
            <person name="Oberbach A."/>
            <person name="Till H."/>
            <person name="Bargiela R."/>
            <person name="Campoy C."/>
            <person name="Segura M.T."/>
            <person name="Richter M."/>
            <person name="von Bergen M."/>
            <person name="Seifert J."/>
            <person name="Suarez A."/>
        </authorList>
    </citation>
    <scope>NUCLEOTIDE SEQUENCE</scope>
</reference>
<dbReference type="InterPro" id="IPR050144">
    <property type="entry name" value="AAE_transporter"/>
</dbReference>
<feature type="domain" description="YidE/YbjL duplication" evidence="8">
    <location>
        <begin position="1"/>
        <end position="138"/>
    </location>
</feature>
<evidence type="ECO:0000256" key="7">
    <source>
        <dbReference type="SAM" id="Phobius"/>
    </source>
</evidence>
<comment type="caution">
    <text evidence="9">The sequence shown here is derived from an EMBL/GenBank/DDBJ whole genome shotgun (WGS) entry which is preliminary data.</text>
</comment>
<feature type="transmembrane region" description="Helical" evidence="7">
    <location>
        <begin position="87"/>
        <end position="106"/>
    </location>
</feature>
<dbReference type="PANTHER" id="PTHR30445:SF9">
    <property type="match status" value="1"/>
</dbReference>
<keyword evidence="6 7" id="KW-0472">Membrane</keyword>
<feature type="transmembrane region" description="Helical" evidence="7">
    <location>
        <begin position="118"/>
        <end position="140"/>
    </location>
</feature>
<evidence type="ECO:0000256" key="2">
    <source>
        <dbReference type="ARBA" id="ARBA00022448"/>
    </source>
</evidence>
<feature type="transmembrane region" description="Helical" evidence="7">
    <location>
        <begin position="55"/>
        <end position="78"/>
    </location>
</feature>
<proteinExistence type="predicted"/>
<comment type="subcellular location">
    <subcellularLocation>
        <location evidence="1">Cell membrane</location>
        <topology evidence="1">Multi-pass membrane protein</topology>
    </subcellularLocation>
</comment>
<evidence type="ECO:0000256" key="6">
    <source>
        <dbReference type="ARBA" id="ARBA00023136"/>
    </source>
</evidence>
<keyword evidence="4 7" id="KW-0812">Transmembrane</keyword>
<feature type="transmembrane region" description="Helical" evidence="7">
    <location>
        <begin position="27"/>
        <end position="49"/>
    </location>
</feature>
<protein>
    <submittedName>
        <fullName evidence="9">Membrane protein containing YidE/YbjL duplication domain protein</fullName>
    </submittedName>
</protein>
<dbReference type="GO" id="GO:0005886">
    <property type="term" value="C:plasma membrane"/>
    <property type="evidence" value="ECO:0007669"/>
    <property type="project" value="UniProtKB-SubCell"/>
</dbReference>
<keyword evidence="5 7" id="KW-1133">Transmembrane helix</keyword>
<name>K1SS23_9ZZZZ</name>
<evidence type="ECO:0000313" key="9">
    <source>
        <dbReference type="EMBL" id="EKC56610.1"/>
    </source>
</evidence>
<evidence type="ECO:0000256" key="5">
    <source>
        <dbReference type="ARBA" id="ARBA00022989"/>
    </source>
</evidence>
<dbReference type="PANTHER" id="PTHR30445">
    <property type="entry name" value="K(+)_H(+) ANTIPORTER SUBUNIT KHTT"/>
    <property type="match status" value="1"/>
</dbReference>
<dbReference type="InterPro" id="IPR006512">
    <property type="entry name" value="YidE_YbjL"/>
</dbReference>